<protein>
    <submittedName>
        <fullName evidence="1">Uncharacterized protein</fullName>
    </submittedName>
</protein>
<name>A0A256G312_9HYPH</name>
<evidence type="ECO:0000313" key="1">
    <source>
        <dbReference type="EMBL" id="OYR21473.1"/>
    </source>
</evidence>
<proteinExistence type="predicted"/>
<organism evidence="1 2">
    <name type="scientific">Brucella grignonensis</name>
    <dbReference type="NCBI Taxonomy" id="94627"/>
    <lineage>
        <taxon>Bacteria</taxon>
        <taxon>Pseudomonadati</taxon>
        <taxon>Pseudomonadota</taxon>
        <taxon>Alphaproteobacteria</taxon>
        <taxon>Hyphomicrobiales</taxon>
        <taxon>Brucellaceae</taxon>
        <taxon>Brucella/Ochrobactrum group</taxon>
        <taxon>Brucella</taxon>
    </lineage>
</organism>
<dbReference type="AlphaFoldDB" id="A0A256G312"/>
<keyword evidence="2" id="KW-1185">Reference proteome</keyword>
<evidence type="ECO:0000313" key="2">
    <source>
        <dbReference type="Proteomes" id="UP000216478"/>
    </source>
</evidence>
<dbReference type="EMBL" id="NNRL01000085">
    <property type="protein sequence ID" value="OYR21473.1"/>
    <property type="molecule type" value="Genomic_DNA"/>
</dbReference>
<sequence>MVREQAKSTGTEQSGYDLTRISLLAGRLVVKLSRQVLRER</sequence>
<gene>
    <name evidence="1" type="ORF">CEV33_4758</name>
</gene>
<dbReference type="Proteomes" id="UP000216478">
    <property type="component" value="Unassembled WGS sequence"/>
</dbReference>
<comment type="caution">
    <text evidence="1">The sequence shown here is derived from an EMBL/GenBank/DDBJ whole genome shotgun (WGS) entry which is preliminary data.</text>
</comment>
<reference evidence="1 2" key="1">
    <citation type="submission" date="2017-07" db="EMBL/GenBank/DDBJ databases">
        <title>Phylogenetic study on the rhizospheric bacterium Ochrobactrum sp. A44.</title>
        <authorList>
            <person name="Krzyzanowska D.M."/>
            <person name="Ossowicki A."/>
            <person name="Rajewska M."/>
            <person name="Maciag T."/>
            <person name="Kaczynski Z."/>
            <person name="Czerwicka M."/>
            <person name="Jafra S."/>
        </authorList>
    </citation>
    <scope>NUCLEOTIDE SEQUENCE [LARGE SCALE GENOMIC DNA]</scope>
    <source>
        <strain evidence="1 2">OgA9a</strain>
    </source>
</reference>
<accession>A0A256G312</accession>